<name>A0A3M6U5W0_POCDA</name>
<dbReference type="InterPro" id="IPR057456">
    <property type="entry name" value="Znf_C17orf113"/>
</dbReference>
<reference evidence="2 3" key="1">
    <citation type="journal article" date="2018" name="Sci. Rep.">
        <title>Comparative analysis of the Pocillopora damicornis genome highlights role of immune system in coral evolution.</title>
        <authorList>
            <person name="Cunning R."/>
            <person name="Bay R.A."/>
            <person name="Gillette P."/>
            <person name="Baker A.C."/>
            <person name="Traylor-Knowles N."/>
        </authorList>
    </citation>
    <scope>NUCLEOTIDE SEQUENCE [LARGE SCALE GENOMIC DNA]</scope>
    <source>
        <strain evidence="2">RSMAS</strain>
        <tissue evidence="2">Whole animal</tissue>
    </source>
</reference>
<protein>
    <recommendedName>
        <fullName evidence="1">C17orf113 probable zinc finger domain-containing protein</fullName>
    </recommendedName>
</protein>
<comment type="caution">
    <text evidence="2">The sequence shown here is derived from an EMBL/GenBank/DDBJ whole genome shotgun (WGS) entry which is preliminary data.</text>
</comment>
<evidence type="ECO:0000313" key="3">
    <source>
        <dbReference type="Proteomes" id="UP000275408"/>
    </source>
</evidence>
<dbReference type="Pfam" id="PF25431">
    <property type="entry name" value="zf-C17orf113"/>
    <property type="match status" value="1"/>
</dbReference>
<sequence length="186" mass="21441">MLKHGLQQNLKRRDGSCQDDQKERLFSARVVGSGGRHAFVTELVSGGLFKLRKKGMYCLLCRKHKSKSAQNRIQTFSSDPSTRFKWSTVKEHMTCAKHQTTVMNELLNQVSHFQKQVDQKESSKLVVLQEAFHAVYWPARTREHICGKLQEKSFYGLLVDVMADVSNEEQMLAFIQFFDVDQGKLE</sequence>
<dbReference type="EMBL" id="RCHS01002221">
    <property type="protein sequence ID" value="RMX48976.1"/>
    <property type="molecule type" value="Genomic_DNA"/>
</dbReference>
<dbReference type="AlphaFoldDB" id="A0A3M6U5W0"/>
<accession>A0A3M6U5W0</accession>
<feature type="domain" description="C17orf113 probable zinc finger" evidence="1">
    <location>
        <begin position="52"/>
        <end position="105"/>
    </location>
</feature>
<organism evidence="2 3">
    <name type="scientific">Pocillopora damicornis</name>
    <name type="common">Cauliflower coral</name>
    <name type="synonym">Millepora damicornis</name>
    <dbReference type="NCBI Taxonomy" id="46731"/>
    <lineage>
        <taxon>Eukaryota</taxon>
        <taxon>Metazoa</taxon>
        <taxon>Cnidaria</taxon>
        <taxon>Anthozoa</taxon>
        <taxon>Hexacorallia</taxon>
        <taxon>Scleractinia</taxon>
        <taxon>Astrocoeniina</taxon>
        <taxon>Pocilloporidae</taxon>
        <taxon>Pocillopora</taxon>
    </lineage>
</organism>
<keyword evidence="3" id="KW-1185">Reference proteome</keyword>
<evidence type="ECO:0000313" key="2">
    <source>
        <dbReference type="EMBL" id="RMX48976.1"/>
    </source>
</evidence>
<dbReference type="OrthoDB" id="5986420at2759"/>
<gene>
    <name evidence="2" type="ORF">pdam_00008300</name>
</gene>
<dbReference type="Proteomes" id="UP000275408">
    <property type="component" value="Unassembled WGS sequence"/>
</dbReference>
<proteinExistence type="predicted"/>
<evidence type="ECO:0000259" key="1">
    <source>
        <dbReference type="Pfam" id="PF25431"/>
    </source>
</evidence>